<protein>
    <recommendedName>
        <fullName evidence="1">TraC-like domain-containing protein</fullName>
    </recommendedName>
</protein>
<accession>A0A2H0YTR7</accession>
<feature type="domain" description="TraC-like" evidence="1">
    <location>
        <begin position="29"/>
        <end position="199"/>
    </location>
</feature>
<evidence type="ECO:0000259" key="1">
    <source>
        <dbReference type="Pfam" id="PF26593"/>
    </source>
</evidence>
<dbReference type="EMBL" id="PEXV01000066">
    <property type="protein sequence ID" value="PIS41679.1"/>
    <property type="molecule type" value="Genomic_DNA"/>
</dbReference>
<comment type="caution">
    <text evidence="2">The sequence shown here is derived from an EMBL/GenBank/DDBJ whole genome shotgun (WGS) entry which is preliminary data.</text>
</comment>
<gene>
    <name evidence="2" type="ORF">COT25_01815</name>
</gene>
<sequence>MPQQTRKTSSQSTVKFLDIWEIKDNLVILKNGTLRAVLLVSSVNFALKSDDEQTAVIQGYTQFLNSLDFTLQIVVQSRKLDIDNYLERLREQQKAQTNELLHLQTQDYIQYISELVELADIMSKRFYIVVPHDPGGAKGQGFFSKLKSVFSPTSVIVLKQKKFEQYRTELQRRVEYVTDGLSSVGLNSVQLDTQGLIELYYNTFNPKVSENQKMPEMEKLQVES</sequence>
<evidence type="ECO:0000313" key="3">
    <source>
        <dbReference type="Proteomes" id="UP000228711"/>
    </source>
</evidence>
<reference evidence="3" key="1">
    <citation type="submission" date="2017-09" db="EMBL/GenBank/DDBJ databases">
        <title>Depth-based differentiation of microbial function through sediment-hosted aquifers and enrichment of novel symbionts in the deep terrestrial subsurface.</title>
        <authorList>
            <person name="Probst A.J."/>
            <person name="Ladd B."/>
            <person name="Jarett J.K."/>
            <person name="Geller-Mcgrath D.E."/>
            <person name="Sieber C.M.K."/>
            <person name="Emerson J.B."/>
            <person name="Anantharaman K."/>
            <person name="Thomas B.C."/>
            <person name="Malmstrom R."/>
            <person name="Stieglmeier M."/>
            <person name="Klingl A."/>
            <person name="Woyke T."/>
            <person name="Ryan C.M."/>
            <person name="Banfield J.F."/>
        </authorList>
    </citation>
    <scope>NUCLEOTIDE SEQUENCE [LARGE SCALE GENOMIC DNA]</scope>
</reference>
<evidence type="ECO:0000313" key="2">
    <source>
        <dbReference type="EMBL" id="PIS41679.1"/>
    </source>
</evidence>
<dbReference type="InterPro" id="IPR058596">
    <property type="entry name" value="TraC-like_dom"/>
</dbReference>
<proteinExistence type="predicted"/>
<organism evidence="2 3">
    <name type="scientific">Candidatus Kerfeldbacteria bacterium CG08_land_8_20_14_0_20_42_7</name>
    <dbReference type="NCBI Taxonomy" id="2014245"/>
    <lineage>
        <taxon>Bacteria</taxon>
        <taxon>Candidatus Kerfeldiibacteriota</taxon>
    </lineage>
</organism>
<dbReference type="Pfam" id="PF26593">
    <property type="entry name" value="TraC-like"/>
    <property type="match status" value="1"/>
</dbReference>
<dbReference type="Proteomes" id="UP000228711">
    <property type="component" value="Unassembled WGS sequence"/>
</dbReference>
<name>A0A2H0YTR7_9BACT</name>
<dbReference type="AlphaFoldDB" id="A0A2H0YTR7"/>